<dbReference type="GO" id="GO:0016616">
    <property type="term" value="F:oxidoreductase activity, acting on the CH-OH group of donors, NAD or NADP as acceptor"/>
    <property type="evidence" value="ECO:0007669"/>
    <property type="project" value="TreeGrafter"/>
</dbReference>
<name>A0A6A5SC00_9PLEO</name>
<dbReference type="InterPro" id="IPR036291">
    <property type="entry name" value="NAD(P)-bd_dom_sf"/>
</dbReference>
<dbReference type="AlphaFoldDB" id="A0A6A5SC00"/>
<comment type="similarity">
    <text evidence="1">Belongs to the short-chain dehydrogenases/reductases (SDR) family.</text>
</comment>
<dbReference type="OrthoDB" id="1933717at2759"/>
<accession>A0A6A5SC00</accession>
<dbReference type="PANTHER" id="PTHR42760">
    <property type="entry name" value="SHORT-CHAIN DEHYDROGENASES/REDUCTASES FAMILY MEMBER"/>
    <property type="match status" value="1"/>
</dbReference>
<proteinExistence type="inferred from homology"/>
<gene>
    <name evidence="2" type="ORF">EJ02DRAFT_327299</name>
</gene>
<organism evidence="2 3">
    <name type="scientific">Clathrospora elynae</name>
    <dbReference type="NCBI Taxonomy" id="706981"/>
    <lineage>
        <taxon>Eukaryota</taxon>
        <taxon>Fungi</taxon>
        <taxon>Dikarya</taxon>
        <taxon>Ascomycota</taxon>
        <taxon>Pezizomycotina</taxon>
        <taxon>Dothideomycetes</taxon>
        <taxon>Pleosporomycetidae</taxon>
        <taxon>Pleosporales</taxon>
        <taxon>Diademaceae</taxon>
        <taxon>Clathrospora</taxon>
    </lineage>
</organism>
<feature type="non-terminal residue" evidence="2">
    <location>
        <position position="1"/>
    </location>
</feature>
<protein>
    <submittedName>
        <fullName evidence="2">NAD(P)-binding protein</fullName>
    </submittedName>
</protein>
<sequence>FSLKGKNAAITGAGGAIGTQTAISFAEAGASTILLSDVSREALDRLQKLLDSKSSYSATCFLYQICNVSNDEQVAELLAKLDEHGGLDIMVNNAGDFP</sequence>
<dbReference type="EMBL" id="ML976137">
    <property type="protein sequence ID" value="KAF1937493.1"/>
    <property type="molecule type" value="Genomic_DNA"/>
</dbReference>
<feature type="non-terminal residue" evidence="2">
    <location>
        <position position="98"/>
    </location>
</feature>
<evidence type="ECO:0000313" key="2">
    <source>
        <dbReference type="EMBL" id="KAF1937493.1"/>
    </source>
</evidence>
<evidence type="ECO:0000256" key="1">
    <source>
        <dbReference type="ARBA" id="ARBA00006484"/>
    </source>
</evidence>
<dbReference type="Proteomes" id="UP000800038">
    <property type="component" value="Unassembled WGS sequence"/>
</dbReference>
<dbReference type="Gene3D" id="3.40.50.720">
    <property type="entry name" value="NAD(P)-binding Rossmann-like Domain"/>
    <property type="match status" value="1"/>
</dbReference>
<dbReference type="InterPro" id="IPR002347">
    <property type="entry name" value="SDR_fam"/>
</dbReference>
<dbReference type="PRINTS" id="PR00081">
    <property type="entry name" value="GDHRDH"/>
</dbReference>
<dbReference type="Pfam" id="PF00106">
    <property type="entry name" value="adh_short"/>
    <property type="match status" value="1"/>
</dbReference>
<keyword evidence="3" id="KW-1185">Reference proteome</keyword>
<evidence type="ECO:0000313" key="3">
    <source>
        <dbReference type="Proteomes" id="UP000800038"/>
    </source>
</evidence>
<dbReference type="SUPFAM" id="SSF51735">
    <property type="entry name" value="NAD(P)-binding Rossmann-fold domains"/>
    <property type="match status" value="1"/>
</dbReference>
<reference evidence="2" key="1">
    <citation type="journal article" date="2020" name="Stud. Mycol.">
        <title>101 Dothideomycetes genomes: a test case for predicting lifestyles and emergence of pathogens.</title>
        <authorList>
            <person name="Haridas S."/>
            <person name="Albert R."/>
            <person name="Binder M."/>
            <person name="Bloem J."/>
            <person name="Labutti K."/>
            <person name="Salamov A."/>
            <person name="Andreopoulos B."/>
            <person name="Baker S."/>
            <person name="Barry K."/>
            <person name="Bills G."/>
            <person name="Bluhm B."/>
            <person name="Cannon C."/>
            <person name="Castanera R."/>
            <person name="Culley D."/>
            <person name="Daum C."/>
            <person name="Ezra D."/>
            <person name="Gonzalez J."/>
            <person name="Henrissat B."/>
            <person name="Kuo A."/>
            <person name="Liang C."/>
            <person name="Lipzen A."/>
            <person name="Lutzoni F."/>
            <person name="Magnuson J."/>
            <person name="Mondo S."/>
            <person name="Nolan M."/>
            <person name="Ohm R."/>
            <person name="Pangilinan J."/>
            <person name="Park H.-J."/>
            <person name="Ramirez L."/>
            <person name="Alfaro M."/>
            <person name="Sun H."/>
            <person name="Tritt A."/>
            <person name="Yoshinaga Y."/>
            <person name="Zwiers L.-H."/>
            <person name="Turgeon B."/>
            <person name="Goodwin S."/>
            <person name="Spatafora J."/>
            <person name="Crous P."/>
            <person name="Grigoriev I."/>
        </authorList>
    </citation>
    <scope>NUCLEOTIDE SEQUENCE</scope>
    <source>
        <strain evidence="2">CBS 161.51</strain>
    </source>
</reference>